<name>A0AAN9XMU8_PSOTE</name>
<keyword evidence="3" id="KW-1185">Reference proteome</keyword>
<reference evidence="2 3" key="1">
    <citation type="submission" date="2024-01" db="EMBL/GenBank/DDBJ databases">
        <title>The genomes of 5 underutilized Papilionoideae crops provide insights into root nodulation and disease resistanc.</title>
        <authorList>
            <person name="Jiang F."/>
        </authorList>
    </citation>
    <scope>NUCLEOTIDE SEQUENCE [LARGE SCALE GENOMIC DNA]</scope>
    <source>
        <strain evidence="2">DUOXIRENSHENG_FW03</strain>
        <tissue evidence="2">Leaves</tissue>
    </source>
</reference>
<accession>A0AAN9XMU8</accession>
<sequence>MVTKILHNAITNVEIILVAFEDQATVKEVPTSDKGPRVPDSKLARTYLRADFFPIELRLSGSNDGKVTSYSDLLRHKWTIVSEKAERFEANNKEISSDLVDLRDRFQGRKLARSKLATLEEIVVTLQQQLAGALKNSEEDARAHKWSQVRDDPLMDEDEGENEEGEEEVVE</sequence>
<gene>
    <name evidence="2" type="ORF">VNO78_10536</name>
</gene>
<dbReference type="EMBL" id="JAYMYS010000003">
    <property type="protein sequence ID" value="KAK7399354.1"/>
    <property type="molecule type" value="Genomic_DNA"/>
</dbReference>
<evidence type="ECO:0000313" key="3">
    <source>
        <dbReference type="Proteomes" id="UP001386955"/>
    </source>
</evidence>
<protein>
    <submittedName>
        <fullName evidence="2">Uncharacterized protein</fullName>
    </submittedName>
</protein>
<dbReference type="AlphaFoldDB" id="A0AAN9XMU8"/>
<dbReference type="Proteomes" id="UP001386955">
    <property type="component" value="Unassembled WGS sequence"/>
</dbReference>
<organism evidence="2 3">
    <name type="scientific">Psophocarpus tetragonolobus</name>
    <name type="common">Winged bean</name>
    <name type="synonym">Dolichos tetragonolobus</name>
    <dbReference type="NCBI Taxonomy" id="3891"/>
    <lineage>
        <taxon>Eukaryota</taxon>
        <taxon>Viridiplantae</taxon>
        <taxon>Streptophyta</taxon>
        <taxon>Embryophyta</taxon>
        <taxon>Tracheophyta</taxon>
        <taxon>Spermatophyta</taxon>
        <taxon>Magnoliopsida</taxon>
        <taxon>eudicotyledons</taxon>
        <taxon>Gunneridae</taxon>
        <taxon>Pentapetalae</taxon>
        <taxon>rosids</taxon>
        <taxon>fabids</taxon>
        <taxon>Fabales</taxon>
        <taxon>Fabaceae</taxon>
        <taxon>Papilionoideae</taxon>
        <taxon>50 kb inversion clade</taxon>
        <taxon>NPAAA clade</taxon>
        <taxon>indigoferoid/millettioid clade</taxon>
        <taxon>Phaseoleae</taxon>
        <taxon>Psophocarpus</taxon>
    </lineage>
</organism>
<feature type="compositionally biased region" description="Basic and acidic residues" evidence="1">
    <location>
        <begin position="136"/>
        <end position="153"/>
    </location>
</feature>
<evidence type="ECO:0000313" key="2">
    <source>
        <dbReference type="EMBL" id="KAK7399354.1"/>
    </source>
</evidence>
<proteinExistence type="predicted"/>
<feature type="region of interest" description="Disordered" evidence="1">
    <location>
        <begin position="133"/>
        <end position="171"/>
    </location>
</feature>
<comment type="caution">
    <text evidence="2">The sequence shown here is derived from an EMBL/GenBank/DDBJ whole genome shotgun (WGS) entry which is preliminary data.</text>
</comment>
<evidence type="ECO:0000256" key="1">
    <source>
        <dbReference type="SAM" id="MobiDB-lite"/>
    </source>
</evidence>
<feature type="compositionally biased region" description="Acidic residues" evidence="1">
    <location>
        <begin position="154"/>
        <end position="171"/>
    </location>
</feature>